<evidence type="ECO:0000256" key="1">
    <source>
        <dbReference type="SAM" id="MobiDB-lite"/>
    </source>
</evidence>
<evidence type="ECO:0000256" key="2">
    <source>
        <dbReference type="SAM" id="SignalP"/>
    </source>
</evidence>
<protein>
    <submittedName>
        <fullName evidence="3">Uncharacterized protein</fullName>
    </submittedName>
</protein>
<comment type="caution">
    <text evidence="3">The sequence shown here is derived from an EMBL/GenBank/DDBJ whole genome shotgun (WGS) entry which is preliminary data.</text>
</comment>
<evidence type="ECO:0000313" key="4">
    <source>
        <dbReference type="Proteomes" id="UP000095039"/>
    </source>
</evidence>
<gene>
    <name evidence="3" type="ORF">A1OK_01915</name>
</gene>
<sequence>MNKHLIAVMLIVLASLPSRAATVNECEVSGYAFGFFNGVANTAMSATRGLNELRKQAGYSQYNGEDVEYRLFYNDSRFDENAKYLLGDLAETFDQRTNELDQRVAERWEAFWDVINGRSNSSIIERIISIVPAFAQLITDVFSTAVNEIITRFLQTLSSLSGGTINTDEVRMQHQLINDSYTWQGKKLVYVAHSQGNLWANESFNHVLGQEGYSADNIAIVHIAPASPILNGDYVLSSSDFVINGLQFTGPTSVPLPNALLPITRTDPSGHMLIESYLGQSKTRTKIKSQISNAFDRLSKPEMEDYLFQMSFEYSANFVQHHEKAQFDFVDTKKNREYCDFLCDAYLSKNASLRGYSLKPSENVKPLIFVERKEEQDEETNNEDGSEESSGGGDGAETEEGTGEDMQGKTRNIHVETCQKIPEEGSFLFGEFSNITDLSSPLDMTKKLKVIDRYGDTWISKTRDVSPRYEDGYSPCAGNGENIEIIASQAHYTSKQKIYLEKNDLSGNYRTGSTDLDGTCILH</sequence>
<evidence type="ECO:0000313" key="3">
    <source>
        <dbReference type="EMBL" id="OEE58785.1"/>
    </source>
</evidence>
<accession>A0A1E5BZU9</accession>
<dbReference type="EMBL" id="AJWN02000090">
    <property type="protein sequence ID" value="OEE58785.1"/>
    <property type="molecule type" value="Genomic_DNA"/>
</dbReference>
<dbReference type="AlphaFoldDB" id="A0A1E5BZU9"/>
<name>A0A1E5BZU9_9GAMM</name>
<keyword evidence="4" id="KW-1185">Reference proteome</keyword>
<organism evidence="3 4">
    <name type="scientific">Enterovibrio norvegicus FF-454</name>
    <dbReference type="NCBI Taxonomy" id="1185651"/>
    <lineage>
        <taxon>Bacteria</taxon>
        <taxon>Pseudomonadati</taxon>
        <taxon>Pseudomonadota</taxon>
        <taxon>Gammaproteobacteria</taxon>
        <taxon>Vibrionales</taxon>
        <taxon>Vibrionaceae</taxon>
        <taxon>Enterovibrio</taxon>
    </lineage>
</organism>
<feature type="signal peptide" evidence="2">
    <location>
        <begin position="1"/>
        <end position="20"/>
    </location>
</feature>
<keyword evidence="2" id="KW-0732">Signal</keyword>
<dbReference type="RefSeq" id="WP_016960997.1">
    <property type="nucleotide sequence ID" value="NZ_AJWN02000090.1"/>
</dbReference>
<feature type="region of interest" description="Disordered" evidence="1">
    <location>
        <begin position="373"/>
        <end position="410"/>
    </location>
</feature>
<feature type="compositionally biased region" description="Acidic residues" evidence="1">
    <location>
        <begin position="376"/>
        <end position="387"/>
    </location>
</feature>
<dbReference type="Proteomes" id="UP000095039">
    <property type="component" value="Unassembled WGS sequence"/>
</dbReference>
<reference evidence="3 4" key="1">
    <citation type="journal article" date="2012" name="Science">
        <title>Ecological populations of bacteria act as socially cohesive units of antibiotic production and resistance.</title>
        <authorList>
            <person name="Cordero O.X."/>
            <person name="Wildschutte H."/>
            <person name="Kirkup B."/>
            <person name="Proehl S."/>
            <person name="Ngo L."/>
            <person name="Hussain F."/>
            <person name="Le Roux F."/>
            <person name="Mincer T."/>
            <person name="Polz M.F."/>
        </authorList>
    </citation>
    <scope>NUCLEOTIDE SEQUENCE [LARGE SCALE GENOMIC DNA]</scope>
    <source>
        <strain evidence="3 4">FF-454</strain>
    </source>
</reference>
<proteinExistence type="predicted"/>
<feature type="chain" id="PRO_5009172217" evidence="2">
    <location>
        <begin position="21"/>
        <end position="523"/>
    </location>
</feature>